<dbReference type="EMBL" id="CP059488">
    <property type="protein sequence ID" value="QQD74026.1"/>
    <property type="molecule type" value="Genomic_DNA"/>
</dbReference>
<evidence type="ECO:0000256" key="1">
    <source>
        <dbReference type="ARBA" id="ARBA00023015"/>
    </source>
</evidence>
<evidence type="ECO:0000313" key="5">
    <source>
        <dbReference type="EMBL" id="QQD74026.1"/>
    </source>
</evidence>
<dbReference type="PANTHER" id="PTHR42756">
    <property type="entry name" value="TRANSCRIPTIONAL REGULATOR, MARR"/>
    <property type="match status" value="1"/>
</dbReference>
<dbReference type="SUPFAM" id="SSF46785">
    <property type="entry name" value="Winged helix' DNA-binding domain"/>
    <property type="match status" value="1"/>
</dbReference>
<dbReference type="SMART" id="SM00347">
    <property type="entry name" value="HTH_MARR"/>
    <property type="match status" value="1"/>
</dbReference>
<dbReference type="InterPro" id="IPR036390">
    <property type="entry name" value="WH_DNA-bd_sf"/>
</dbReference>
<organism evidence="5 6">
    <name type="scientific">Acidithiobacillus ferrivorans</name>
    <dbReference type="NCBI Taxonomy" id="160808"/>
    <lineage>
        <taxon>Bacteria</taxon>
        <taxon>Pseudomonadati</taxon>
        <taxon>Pseudomonadota</taxon>
        <taxon>Acidithiobacillia</taxon>
        <taxon>Acidithiobacillales</taxon>
        <taxon>Acidithiobacillaceae</taxon>
        <taxon>Acidithiobacillus</taxon>
    </lineage>
</organism>
<protein>
    <submittedName>
        <fullName evidence="5">MarR family transcriptional regulator</fullName>
    </submittedName>
</protein>
<sequence>MKPPIPKDHVDLFLDQWARVRPDLDVSSMGVFGRMGRLLKHLEKARSEALSPFGFNEGEFDVLATLRRSGLPYTLSPTQLYRSLMLTSGAITNRLTRLESAGWIERVVNPADGRGLSVHLSANGLALTEAAIAIHVATQEMVLGGLSDGDRQHLARLLKAVLLSLPGEAISDLEIAAREPESP</sequence>
<name>A0A7T4WGA9_9PROT</name>
<dbReference type="PANTHER" id="PTHR42756:SF1">
    <property type="entry name" value="TRANSCRIPTIONAL REPRESSOR OF EMRAB OPERON"/>
    <property type="match status" value="1"/>
</dbReference>
<dbReference type="PRINTS" id="PR00598">
    <property type="entry name" value="HTHMARR"/>
</dbReference>
<feature type="domain" description="HTH marR-type" evidence="4">
    <location>
        <begin position="28"/>
        <end position="163"/>
    </location>
</feature>
<evidence type="ECO:0000256" key="2">
    <source>
        <dbReference type="ARBA" id="ARBA00023125"/>
    </source>
</evidence>
<dbReference type="AlphaFoldDB" id="A0A7T4WGA9"/>
<dbReference type="PROSITE" id="PS01117">
    <property type="entry name" value="HTH_MARR_1"/>
    <property type="match status" value="1"/>
</dbReference>
<dbReference type="Gene3D" id="1.10.10.10">
    <property type="entry name" value="Winged helix-like DNA-binding domain superfamily/Winged helix DNA-binding domain"/>
    <property type="match status" value="1"/>
</dbReference>
<reference evidence="5 6" key="1">
    <citation type="submission" date="2020-07" db="EMBL/GenBank/DDBJ databases">
        <title>Complete genome sequence analysis of Acidithiobacillus ferrivorans XJFY6S-08 reveals extreme environmental adaptation to alpine acid mine drainage.</title>
        <authorList>
            <person name="Yan L."/>
            <person name="Ni Y."/>
        </authorList>
    </citation>
    <scope>NUCLEOTIDE SEQUENCE [LARGE SCALE GENOMIC DNA]</scope>
    <source>
        <strain evidence="5 6">XJFY6S-08</strain>
    </source>
</reference>
<dbReference type="InterPro" id="IPR036388">
    <property type="entry name" value="WH-like_DNA-bd_sf"/>
</dbReference>
<evidence type="ECO:0000256" key="3">
    <source>
        <dbReference type="ARBA" id="ARBA00023163"/>
    </source>
</evidence>
<dbReference type="Proteomes" id="UP000595420">
    <property type="component" value="Chromosome"/>
</dbReference>
<dbReference type="InterPro" id="IPR023187">
    <property type="entry name" value="Tscrpt_reg_MarR-type_CS"/>
</dbReference>
<dbReference type="GO" id="GO:0003677">
    <property type="term" value="F:DNA binding"/>
    <property type="evidence" value="ECO:0007669"/>
    <property type="project" value="UniProtKB-KW"/>
</dbReference>
<evidence type="ECO:0000313" key="6">
    <source>
        <dbReference type="Proteomes" id="UP000595420"/>
    </source>
</evidence>
<dbReference type="PROSITE" id="PS50995">
    <property type="entry name" value="HTH_MARR_2"/>
    <property type="match status" value="1"/>
</dbReference>
<accession>A0A7T4WGA9</accession>
<evidence type="ECO:0000259" key="4">
    <source>
        <dbReference type="PROSITE" id="PS50995"/>
    </source>
</evidence>
<dbReference type="InterPro" id="IPR000835">
    <property type="entry name" value="HTH_MarR-typ"/>
</dbReference>
<keyword evidence="3" id="KW-0804">Transcription</keyword>
<keyword evidence="1" id="KW-0805">Transcription regulation</keyword>
<proteinExistence type="predicted"/>
<keyword evidence="2" id="KW-0238">DNA-binding</keyword>
<dbReference type="GO" id="GO:0003700">
    <property type="term" value="F:DNA-binding transcription factor activity"/>
    <property type="evidence" value="ECO:0007669"/>
    <property type="project" value="InterPro"/>
</dbReference>
<gene>
    <name evidence="5" type="ORF">H2515_07360</name>
</gene>
<dbReference type="RefSeq" id="WP_198661316.1">
    <property type="nucleotide sequence ID" value="NZ_CP059488.1"/>
</dbReference>
<dbReference type="Pfam" id="PF01047">
    <property type="entry name" value="MarR"/>
    <property type="match status" value="1"/>
</dbReference>